<feature type="transmembrane region" description="Helical" evidence="6">
    <location>
        <begin position="55"/>
        <end position="73"/>
    </location>
</feature>
<evidence type="ECO:0000256" key="5">
    <source>
        <dbReference type="ARBA" id="ARBA00023136"/>
    </source>
</evidence>
<evidence type="ECO:0000256" key="6">
    <source>
        <dbReference type="SAM" id="Phobius"/>
    </source>
</evidence>
<dbReference type="Proteomes" id="UP000000391">
    <property type="component" value="Chromosome"/>
</dbReference>
<feature type="domain" description="Prepilin type IV endopeptidase peptidase" evidence="7">
    <location>
        <begin position="8"/>
        <end position="125"/>
    </location>
</feature>
<evidence type="ECO:0000256" key="1">
    <source>
        <dbReference type="ARBA" id="ARBA00004651"/>
    </source>
</evidence>
<dbReference type="HOGENOM" id="CLU_086258_0_0_2"/>
<evidence type="ECO:0000259" key="7">
    <source>
        <dbReference type="Pfam" id="PF01478"/>
    </source>
</evidence>
<dbReference type="PANTHER" id="PTHR36506">
    <property type="entry name" value="PREFLAGELLIN PEPTIDASE"/>
    <property type="match status" value="1"/>
</dbReference>
<dbReference type="PROSITE" id="PS51257">
    <property type="entry name" value="PROKAR_LIPOPROTEIN"/>
    <property type="match status" value="1"/>
</dbReference>
<keyword evidence="10" id="KW-1185">Reference proteome</keyword>
<proteinExistence type="predicted"/>
<dbReference type="Pfam" id="PF01478">
    <property type="entry name" value="Peptidase_A24"/>
    <property type="match status" value="1"/>
</dbReference>
<dbReference type="EMBL" id="CP002069">
    <property type="protein sequence ID" value="ADI73598.1"/>
    <property type="molecule type" value="Genomic_DNA"/>
</dbReference>
<reference evidence="9 10" key="1">
    <citation type="submission" date="2010-06" db="EMBL/GenBank/DDBJ databases">
        <title>Complete sequence chromosome of Methanohalobium evestigatum Z-7303.</title>
        <authorList>
            <consortium name="US DOE Joint Genome Institute"/>
            <person name="Lucas S."/>
            <person name="Copeland A."/>
            <person name="Lapidus A."/>
            <person name="Cheng J.-F."/>
            <person name="Bruce D."/>
            <person name="Goodwin L."/>
            <person name="Pitluck S."/>
            <person name="Saunders E."/>
            <person name="Detter J.C."/>
            <person name="Han C."/>
            <person name="Tapia R."/>
            <person name="Land M."/>
            <person name="Hauser L."/>
            <person name="Kyrpides N."/>
            <person name="Mikhailova N."/>
            <person name="Sieprawska-Lupa M."/>
            <person name="Whitman W.B."/>
            <person name="Anderson I."/>
            <person name="Woyke T."/>
        </authorList>
    </citation>
    <scope>NUCLEOTIDE SEQUENCE [LARGE SCALE GENOMIC DNA]</scope>
    <source>
        <strain evidence="10">ATCC BAA-1072 / DSM 3721 / NBRC 107634 / OCM 161 / Z-7303</strain>
    </source>
</reference>
<keyword evidence="5 6" id="KW-0472">Membrane</keyword>
<dbReference type="InterPro" id="IPR009655">
    <property type="entry name" value="Preflagellin_peptidase_C"/>
</dbReference>
<accession>D7E6X4</accession>
<organism evidence="9 10">
    <name type="scientific">Methanohalobium evestigatum (strain ATCC BAA-1072 / DSM 3721 / NBRC 107634 / OCM 161 / Z-7303)</name>
    <dbReference type="NCBI Taxonomy" id="644295"/>
    <lineage>
        <taxon>Archaea</taxon>
        <taxon>Methanobacteriati</taxon>
        <taxon>Methanobacteriota</taxon>
        <taxon>Stenosarchaea group</taxon>
        <taxon>Methanomicrobia</taxon>
        <taxon>Methanosarcinales</taxon>
        <taxon>Methanosarcinaceae</taxon>
        <taxon>Methanohalobium</taxon>
    </lineage>
</organism>
<evidence type="ECO:0000259" key="8">
    <source>
        <dbReference type="Pfam" id="PF06847"/>
    </source>
</evidence>
<protein>
    <submittedName>
        <fullName evidence="9">Peptidase A24B, FlaK domain protein</fullName>
    </submittedName>
</protein>
<dbReference type="AlphaFoldDB" id="D7E6X4"/>
<dbReference type="Gene3D" id="1.20.120.1220">
    <property type="match status" value="1"/>
</dbReference>
<feature type="domain" description="Preflagellin peptidase C-terminal" evidence="8">
    <location>
        <begin position="152"/>
        <end position="242"/>
    </location>
</feature>
<keyword evidence="3 6" id="KW-0812">Transmembrane</keyword>
<dbReference type="OrthoDB" id="19094at2157"/>
<dbReference type="Gene3D" id="6.10.250.3240">
    <property type="match status" value="1"/>
</dbReference>
<keyword evidence="4 6" id="KW-1133">Transmembrane helix</keyword>
<comment type="subcellular location">
    <subcellularLocation>
        <location evidence="1">Cell membrane</location>
        <topology evidence="1">Multi-pass membrane protein</topology>
    </subcellularLocation>
</comment>
<feature type="transmembrane region" description="Helical" evidence="6">
    <location>
        <begin position="116"/>
        <end position="142"/>
    </location>
</feature>
<dbReference type="STRING" id="644295.Metev_0696"/>
<dbReference type="RefSeq" id="WP_013194166.1">
    <property type="nucleotide sequence ID" value="NC_014253.1"/>
</dbReference>
<evidence type="ECO:0000313" key="10">
    <source>
        <dbReference type="Proteomes" id="UP000000391"/>
    </source>
</evidence>
<dbReference type="InterPro" id="IPR052218">
    <property type="entry name" value="Preflagellin_Peptidase"/>
</dbReference>
<dbReference type="PANTHER" id="PTHR36506:SF1">
    <property type="entry name" value="PREFLAGELLIN PEPTIDASE"/>
    <property type="match status" value="1"/>
</dbReference>
<evidence type="ECO:0000313" key="9">
    <source>
        <dbReference type="EMBL" id="ADI73598.1"/>
    </source>
</evidence>
<dbReference type="GO" id="GO:0005886">
    <property type="term" value="C:plasma membrane"/>
    <property type="evidence" value="ECO:0007669"/>
    <property type="project" value="UniProtKB-SubCell"/>
</dbReference>
<dbReference type="InterPro" id="IPR000045">
    <property type="entry name" value="Prepilin_IV_endopep_pep"/>
</dbReference>
<dbReference type="GeneID" id="9346317"/>
<keyword evidence="2" id="KW-1003">Cell membrane</keyword>
<dbReference type="Pfam" id="PF06847">
    <property type="entry name" value="Arc_PepC_II"/>
    <property type="match status" value="1"/>
</dbReference>
<feature type="transmembrane region" description="Helical" evidence="6">
    <location>
        <begin position="85"/>
        <end position="104"/>
    </location>
</feature>
<dbReference type="GO" id="GO:0004190">
    <property type="term" value="F:aspartic-type endopeptidase activity"/>
    <property type="evidence" value="ECO:0007669"/>
    <property type="project" value="InterPro"/>
</dbReference>
<feature type="transmembrane region" description="Helical" evidence="6">
    <location>
        <begin position="225"/>
        <end position="246"/>
    </location>
</feature>
<name>D7E6X4_METEZ</name>
<evidence type="ECO:0000256" key="2">
    <source>
        <dbReference type="ARBA" id="ARBA00022475"/>
    </source>
</evidence>
<sequence length="255" mass="29309">MIGLLKIFFFLPFLLYSCYSDLKTRRVPNKLWSFMLVPGMIFVIYDLINYGFAHLVHLLISFVFIFGFVYVLFSFNAFGGADAKLMIIISIIIPAFPEIDMFGYTLPLNPVPPINLFAFSVFANAVILTIIVPVGLFIYNLIKEPLSEVFNKPWYMFLGYKTSVYESIPDHIRLLEEYEETNEGIRAGFSRSGKKIDSETIEELRNYADKNLISKRIWVTPGLPFMIPITVGFLTTVVYGDLIFYLTSNYIVPFI</sequence>
<evidence type="ECO:0000256" key="4">
    <source>
        <dbReference type="ARBA" id="ARBA00022989"/>
    </source>
</evidence>
<dbReference type="KEGG" id="mev:Metev_0696"/>
<feature type="transmembrane region" description="Helical" evidence="6">
    <location>
        <begin position="30"/>
        <end position="48"/>
    </location>
</feature>
<evidence type="ECO:0000256" key="3">
    <source>
        <dbReference type="ARBA" id="ARBA00022692"/>
    </source>
</evidence>
<gene>
    <name evidence="9" type="ordered locus">Metev_0696</name>
</gene>